<dbReference type="Proteomes" id="UP001575105">
    <property type="component" value="Unassembled WGS sequence"/>
</dbReference>
<evidence type="ECO:0000313" key="2">
    <source>
        <dbReference type="EMBL" id="MFA9479376.1"/>
    </source>
</evidence>
<sequence>MSDAQPPSENPTPAEGGTYRGPDRRRSVIDTRSAAYTGLERRRGPGRRRNDFVKEADEGEMSPEQFLFLKAIDAYKRVNNRPYPTWTEVLEVIRKLGYRKTLPMELNLTAAEDWTEAADAPAFVKPTSQADDAA</sequence>
<feature type="compositionally biased region" description="Basic and acidic residues" evidence="1">
    <location>
        <begin position="39"/>
        <end position="56"/>
    </location>
</feature>
<protein>
    <submittedName>
        <fullName evidence="2">Uncharacterized protein</fullName>
    </submittedName>
</protein>
<dbReference type="EMBL" id="JBGUBD010000008">
    <property type="protein sequence ID" value="MFA9479376.1"/>
    <property type="molecule type" value="Genomic_DNA"/>
</dbReference>
<dbReference type="RefSeq" id="WP_425346296.1">
    <property type="nucleotide sequence ID" value="NZ_JBGUBD010000008.1"/>
</dbReference>
<evidence type="ECO:0000313" key="3">
    <source>
        <dbReference type="Proteomes" id="UP001575105"/>
    </source>
</evidence>
<comment type="caution">
    <text evidence="2">The sequence shown here is derived from an EMBL/GenBank/DDBJ whole genome shotgun (WGS) entry which is preliminary data.</text>
</comment>
<proteinExistence type="predicted"/>
<gene>
    <name evidence="2" type="ORF">ACERK3_13885</name>
</gene>
<name>A0ABV4U788_9BACT</name>
<organism evidence="2 3">
    <name type="scientific">Natronomicrosphaera hydrolytica</name>
    <dbReference type="NCBI Taxonomy" id="3242702"/>
    <lineage>
        <taxon>Bacteria</taxon>
        <taxon>Pseudomonadati</taxon>
        <taxon>Planctomycetota</taxon>
        <taxon>Phycisphaerae</taxon>
        <taxon>Phycisphaerales</taxon>
        <taxon>Phycisphaeraceae</taxon>
        <taxon>Natronomicrosphaera</taxon>
    </lineage>
</organism>
<reference evidence="2 3" key="1">
    <citation type="submission" date="2024-08" db="EMBL/GenBank/DDBJ databases">
        <title>Whole-genome sequencing of halo(alkali)philic microorganisms from hypersaline lakes.</title>
        <authorList>
            <person name="Sorokin D.Y."/>
            <person name="Merkel A.Y."/>
            <person name="Messina E."/>
            <person name="Yakimov M."/>
        </authorList>
    </citation>
    <scope>NUCLEOTIDE SEQUENCE [LARGE SCALE GENOMIC DNA]</scope>
    <source>
        <strain evidence="2 3">AB-hyl4</strain>
    </source>
</reference>
<accession>A0ABV4U788</accession>
<feature type="region of interest" description="Disordered" evidence="1">
    <location>
        <begin position="1"/>
        <end position="59"/>
    </location>
</feature>
<evidence type="ECO:0000256" key="1">
    <source>
        <dbReference type="SAM" id="MobiDB-lite"/>
    </source>
</evidence>
<keyword evidence="3" id="KW-1185">Reference proteome</keyword>